<evidence type="ECO:0000313" key="1">
    <source>
        <dbReference type="EMBL" id="KAB8039440.1"/>
    </source>
</evidence>
<protein>
    <submittedName>
        <fullName evidence="1">Uncharacterized protein</fullName>
    </submittedName>
</protein>
<accession>A0A6N6VSZ6</accession>
<reference evidence="1 2" key="1">
    <citation type="submission" date="2019-10" db="EMBL/GenBank/DDBJ databases">
        <title>New species of Slilvanegrellaceae.</title>
        <authorList>
            <person name="Pitt A."/>
            <person name="Hahn M.W."/>
        </authorList>
    </citation>
    <scope>NUCLEOTIDE SEQUENCE [LARGE SCALE GENOMIC DNA]</scope>
    <source>
        <strain evidence="1 2">SP-Ram-0.45-NSY-1</strain>
    </source>
</reference>
<organism evidence="1 2">
    <name type="scientific">Silvanigrella paludirubra</name>
    <dbReference type="NCBI Taxonomy" id="2499159"/>
    <lineage>
        <taxon>Bacteria</taxon>
        <taxon>Pseudomonadati</taxon>
        <taxon>Bdellovibrionota</taxon>
        <taxon>Oligoflexia</taxon>
        <taxon>Silvanigrellales</taxon>
        <taxon>Silvanigrellaceae</taxon>
        <taxon>Silvanigrella</taxon>
    </lineage>
</organism>
<gene>
    <name evidence="1" type="ORF">GCL60_04085</name>
</gene>
<dbReference type="EMBL" id="WFLM01000002">
    <property type="protein sequence ID" value="KAB8039440.1"/>
    <property type="molecule type" value="Genomic_DNA"/>
</dbReference>
<dbReference type="Proteomes" id="UP000437748">
    <property type="component" value="Unassembled WGS sequence"/>
</dbReference>
<sequence>MSKIIFNDFINWTNTNNEFTYINYINTHIDQNKIHPDFLVIFCKLFFPEFVLKNGMVFIKENFRENLFNQLVTDHNPNDKIEYWMNLIRVSSFFPDDCSYDKHAEFLCETINNSISKKLEIEFKNNIFKLITGYDDDDGYFFTFHQE</sequence>
<comment type="caution">
    <text evidence="1">The sequence shown here is derived from an EMBL/GenBank/DDBJ whole genome shotgun (WGS) entry which is preliminary data.</text>
</comment>
<proteinExistence type="predicted"/>
<keyword evidence="2" id="KW-1185">Reference proteome</keyword>
<dbReference type="OrthoDB" id="6993282at2"/>
<name>A0A6N6VSZ6_9BACT</name>
<dbReference type="RefSeq" id="WP_153418665.1">
    <property type="nucleotide sequence ID" value="NZ_WFLM01000002.1"/>
</dbReference>
<evidence type="ECO:0000313" key="2">
    <source>
        <dbReference type="Proteomes" id="UP000437748"/>
    </source>
</evidence>
<dbReference type="AlphaFoldDB" id="A0A6N6VSZ6"/>